<reference evidence="12 13" key="1">
    <citation type="submission" date="2021-11" db="EMBL/GenBank/DDBJ databases">
        <title>Black yeast isolated from Biological Soil Crust.</title>
        <authorList>
            <person name="Kurbessoian T."/>
        </authorList>
    </citation>
    <scope>NUCLEOTIDE SEQUENCE [LARGE SCALE GENOMIC DNA]</scope>
    <source>
        <strain evidence="12 13">CCFEE 5522</strain>
    </source>
</reference>
<keyword evidence="7" id="KW-0175">Coiled coil</keyword>
<evidence type="ECO:0000256" key="1">
    <source>
        <dbReference type="ARBA" id="ARBA00004477"/>
    </source>
</evidence>
<dbReference type="GO" id="GO:0043529">
    <property type="term" value="C:GET complex"/>
    <property type="evidence" value="ECO:0007669"/>
    <property type="project" value="InterPro"/>
</dbReference>
<dbReference type="InterPro" id="IPR029012">
    <property type="entry name" value="Helix_hairpin_bin_sf"/>
</dbReference>
<evidence type="ECO:0000256" key="11">
    <source>
        <dbReference type="SAM" id="SignalP"/>
    </source>
</evidence>
<dbReference type="GO" id="GO:0071816">
    <property type="term" value="P:tail-anchored membrane protein insertion into ER membrane"/>
    <property type="evidence" value="ECO:0007669"/>
    <property type="project" value="InterPro"/>
</dbReference>
<dbReference type="InterPro" id="IPR027538">
    <property type="entry name" value="Get1_fungi"/>
</dbReference>
<evidence type="ECO:0008006" key="14">
    <source>
        <dbReference type="Google" id="ProtNLM"/>
    </source>
</evidence>
<evidence type="ECO:0000256" key="7">
    <source>
        <dbReference type="ARBA" id="ARBA00023054"/>
    </source>
</evidence>
<feature type="region of interest" description="Disordered" evidence="10">
    <location>
        <begin position="193"/>
        <end position="216"/>
    </location>
</feature>
<dbReference type="EMBL" id="JAVFHQ010000003">
    <property type="protein sequence ID" value="KAK4549954.1"/>
    <property type="molecule type" value="Genomic_DNA"/>
</dbReference>
<dbReference type="InterPro" id="IPR028945">
    <property type="entry name" value="Get1"/>
</dbReference>
<keyword evidence="8 9" id="KW-0472">Membrane</keyword>
<keyword evidence="13" id="KW-1185">Reference proteome</keyword>
<feature type="signal peptide" evidence="11">
    <location>
        <begin position="1"/>
        <end position="25"/>
    </location>
</feature>
<evidence type="ECO:0000256" key="3">
    <source>
        <dbReference type="ARBA" id="ARBA00022448"/>
    </source>
</evidence>
<evidence type="ECO:0000256" key="4">
    <source>
        <dbReference type="ARBA" id="ARBA00022692"/>
    </source>
</evidence>
<evidence type="ECO:0000256" key="9">
    <source>
        <dbReference type="HAMAP-Rule" id="MF_03113"/>
    </source>
</evidence>
<feature type="topological domain" description="Lumenal" evidence="9">
    <location>
        <begin position="1"/>
        <end position="4"/>
    </location>
</feature>
<keyword evidence="4 9" id="KW-0812">Transmembrane</keyword>
<dbReference type="HAMAP" id="MF_03113">
    <property type="entry name" value="Get1"/>
    <property type="match status" value="1"/>
</dbReference>
<dbReference type="GO" id="GO:0005789">
    <property type="term" value="C:endoplasmic reticulum membrane"/>
    <property type="evidence" value="ECO:0007669"/>
    <property type="project" value="UniProtKB-SubCell"/>
</dbReference>
<keyword evidence="11" id="KW-0732">Signal</keyword>
<dbReference type="FunFam" id="1.10.287.660:FF:000006">
    <property type="entry name" value="Protein GET1"/>
    <property type="match status" value="1"/>
</dbReference>
<evidence type="ECO:0000256" key="6">
    <source>
        <dbReference type="ARBA" id="ARBA00022989"/>
    </source>
</evidence>
<evidence type="ECO:0000313" key="13">
    <source>
        <dbReference type="Proteomes" id="UP001324427"/>
    </source>
</evidence>
<keyword evidence="5 9" id="KW-0256">Endoplasmic reticulum</keyword>
<evidence type="ECO:0000256" key="2">
    <source>
        <dbReference type="ARBA" id="ARBA00010799"/>
    </source>
</evidence>
<feature type="chain" id="PRO_5043754190" description="Guided entry of tail-anchored proteins 1" evidence="11">
    <location>
        <begin position="26"/>
        <end position="216"/>
    </location>
</feature>
<dbReference type="AlphaFoldDB" id="A0AAV9JW48"/>
<dbReference type="Pfam" id="PF04420">
    <property type="entry name" value="CHD5"/>
    <property type="match status" value="1"/>
</dbReference>
<evidence type="ECO:0000256" key="10">
    <source>
        <dbReference type="SAM" id="MobiDB-lite"/>
    </source>
</evidence>
<dbReference type="Proteomes" id="UP001324427">
    <property type="component" value="Unassembled WGS sequence"/>
</dbReference>
<dbReference type="Gene3D" id="1.10.287.660">
    <property type="entry name" value="Helix hairpin bin"/>
    <property type="match status" value="1"/>
</dbReference>
<protein>
    <recommendedName>
        <fullName evidence="14">Guided entry of tail-anchored proteins 1</fullName>
    </recommendedName>
</protein>
<accession>A0AAV9JW48</accession>
<proteinExistence type="inferred from homology"/>
<organism evidence="12 13">
    <name type="scientific">Oleoguttula mirabilis</name>
    <dbReference type="NCBI Taxonomy" id="1507867"/>
    <lineage>
        <taxon>Eukaryota</taxon>
        <taxon>Fungi</taxon>
        <taxon>Dikarya</taxon>
        <taxon>Ascomycota</taxon>
        <taxon>Pezizomycotina</taxon>
        <taxon>Dothideomycetes</taxon>
        <taxon>Dothideomycetidae</taxon>
        <taxon>Mycosphaerellales</taxon>
        <taxon>Teratosphaeriaceae</taxon>
        <taxon>Oleoguttula</taxon>
    </lineage>
</organism>
<dbReference type="PANTHER" id="PTHR42650">
    <property type="entry name" value="TAIL-ANCHORED PROTEIN INSERTION RECEPTOR WRB"/>
    <property type="match status" value="1"/>
</dbReference>
<comment type="caution">
    <text evidence="12">The sequence shown here is derived from an EMBL/GenBank/DDBJ whole genome shotgun (WGS) entry which is preliminary data.</text>
</comment>
<sequence length="216" mass="24232">MISILLLVFLLQVAIHLLNTFGAQTVNELLWTLYTKLPTPQSKDAAQSSKLRADVVRLNRDMRAVSAQDDFAKWARLRREHDKAKEKYDKQSADLQSFRTNFDRIVGFLRWGGTQGLQFVCNFWFSGHAMFWLPQGWVPYPAEWVLSFPRAPLGSISINVWTMACASVIALVSEATRATWALREGKVVEGPNKGEKIRMEGMSGGAGGGGNEKKEL</sequence>
<dbReference type="GO" id="GO:0043495">
    <property type="term" value="F:protein-membrane adaptor activity"/>
    <property type="evidence" value="ECO:0007669"/>
    <property type="project" value="TreeGrafter"/>
</dbReference>
<comment type="caution">
    <text evidence="9">Lacks conserved residue(s) required for the propagation of feature annotation.</text>
</comment>
<comment type="similarity">
    <text evidence="2 9">Belongs to the WRB/GET1 family.</text>
</comment>
<gene>
    <name evidence="9" type="primary">GET1</name>
    <name evidence="12" type="ORF">LTR36_005255</name>
</gene>
<evidence type="ECO:0000256" key="5">
    <source>
        <dbReference type="ARBA" id="ARBA00022824"/>
    </source>
</evidence>
<evidence type="ECO:0000313" key="12">
    <source>
        <dbReference type="EMBL" id="KAK4549954.1"/>
    </source>
</evidence>
<name>A0AAV9JW48_9PEZI</name>
<keyword evidence="6 9" id="KW-1133">Transmembrane helix</keyword>
<comment type="subcellular location">
    <subcellularLocation>
        <location evidence="1">Endoplasmic reticulum membrane</location>
        <topology evidence="1">Multi-pass membrane protein</topology>
    </subcellularLocation>
</comment>
<dbReference type="PANTHER" id="PTHR42650:SF1">
    <property type="entry name" value="GUIDED ENTRY OF TAIL-ANCHORED PROTEINS FACTOR 1"/>
    <property type="match status" value="1"/>
</dbReference>
<evidence type="ECO:0000256" key="8">
    <source>
        <dbReference type="ARBA" id="ARBA00023136"/>
    </source>
</evidence>
<keyword evidence="3 9" id="KW-0813">Transport</keyword>
<feature type="topological domain" description="Cytoplasmic" evidence="9">
    <location>
        <begin position="173"/>
        <end position="216"/>
    </location>
</feature>